<dbReference type="GO" id="GO:0001680">
    <property type="term" value="P:tRNA 3'-terminal CCA addition"/>
    <property type="evidence" value="ECO:0007669"/>
    <property type="project" value="TreeGrafter"/>
</dbReference>
<evidence type="ECO:0000313" key="8">
    <source>
        <dbReference type="EMBL" id="TBU00735.1"/>
    </source>
</evidence>
<reference evidence="8 9" key="1">
    <citation type="submission" date="2017-12" db="EMBL/GenBank/DDBJ databases">
        <authorList>
            <person name="Pombert J.-F."/>
            <person name="Haag K.L."/>
            <person name="Ebert D."/>
        </authorList>
    </citation>
    <scope>NUCLEOTIDE SEQUENCE [LARGE SCALE GENOMIC DNA]</scope>
    <source>
        <strain evidence="8">FI-OER-3-3</strain>
    </source>
</reference>
<gene>
    <name evidence="8" type="ORF">CWI37_0916p0020</name>
</gene>
<dbReference type="PANTHER" id="PTHR13734:SF5">
    <property type="entry name" value="CCA TRNA NUCLEOTIDYLTRANSFERASE, MITOCHONDRIAL"/>
    <property type="match status" value="1"/>
</dbReference>
<dbReference type="GO" id="GO:0003723">
    <property type="term" value="F:RNA binding"/>
    <property type="evidence" value="ECO:0007669"/>
    <property type="project" value="UniProtKB-KW"/>
</dbReference>
<dbReference type="AlphaFoldDB" id="A0A4Q9L179"/>
<comment type="similarity">
    <text evidence="1 5">Belongs to the tRNA nucleotidyltransferase/poly(A) polymerase family.</text>
</comment>
<proteinExistence type="inferred from homology"/>
<feature type="domain" description="Poly A polymerase head" evidence="6">
    <location>
        <begin position="33"/>
        <end position="168"/>
    </location>
</feature>
<dbReference type="VEuPathDB" id="MicrosporidiaDB:CWI37_0916p0020"/>
<evidence type="ECO:0000256" key="2">
    <source>
        <dbReference type="ARBA" id="ARBA00022679"/>
    </source>
</evidence>
<dbReference type="GO" id="GO:0052929">
    <property type="term" value="F:ATP:3'-cytidine-cytidine-tRNA adenylyltransferase activity"/>
    <property type="evidence" value="ECO:0007669"/>
    <property type="project" value="TreeGrafter"/>
</dbReference>
<evidence type="ECO:0000256" key="4">
    <source>
        <dbReference type="ARBA" id="ARBA00022884"/>
    </source>
</evidence>
<evidence type="ECO:0000313" key="9">
    <source>
        <dbReference type="Proteomes" id="UP000292362"/>
    </source>
</evidence>
<evidence type="ECO:0000259" key="7">
    <source>
        <dbReference type="Pfam" id="PF12627"/>
    </source>
</evidence>
<keyword evidence="4 5" id="KW-0694">RNA-binding</keyword>
<dbReference type="Proteomes" id="UP000292362">
    <property type="component" value="Unassembled WGS sequence"/>
</dbReference>
<dbReference type="Gene3D" id="3.30.460.10">
    <property type="entry name" value="Beta Polymerase, domain 2"/>
    <property type="match status" value="1"/>
</dbReference>
<evidence type="ECO:0000259" key="6">
    <source>
        <dbReference type="Pfam" id="PF01743"/>
    </source>
</evidence>
<accession>A0A4Q9L179</accession>
<keyword evidence="2 5" id="KW-0808">Transferase</keyword>
<sequence length="488" mass="57431">MKISKKMLTKSEKIIFKKIRKFVTNTGINVIPRVAGGWVRDKLFGNNSNDIDIALDTMSGYEFATKLKDYYSEDLFFSRIGKIKENPEQSKHLETAVMKINCIFVDFVCLRSELYMDSRIPQIKIGTPKDDALRRDLTINSLFYNLMTQEIEDFTEKGIQDLKNKIIRTPLCPLITFRDDPLRILRIMRFAARFNFKIVPEIKIALQNKEIHDALLTKISIERIQIEINKIINFKRSSMVFLWVFKYNLYNSIFKDDTVYDNKKAKLFIKIISQIKSIFVLPVKKIKSTKKNNSYRIQDKDLDLKDVLEHHHPANCVILNIYKGIFLNIRVIVQSKKPTFKNYLICKENLKFPNKFCDLIQKIEENFLFLEKNIAIFDLTILNCIILIRKMKNSWLETFLLFISIQKLNENVVLEEKAVLFLSFICKNNLCHCYDIIPLVRGKDVGRLTNDKTKYSVLLEKAIEHQILHKSKSKREILEYLRSELNNI</sequence>
<dbReference type="InterPro" id="IPR002646">
    <property type="entry name" value="PolA_pol_head_dom"/>
</dbReference>
<evidence type="ECO:0000256" key="1">
    <source>
        <dbReference type="ARBA" id="ARBA00007265"/>
    </source>
</evidence>
<dbReference type="InterPro" id="IPR032828">
    <property type="entry name" value="PolyA_RNA-bd"/>
</dbReference>
<evidence type="ECO:0000256" key="3">
    <source>
        <dbReference type="ARBA" id="ARBA00022741"/>
    </source>
</evidence>
<feature type="domain" description="tRNA nucleotidyltransferase/poly(A) polymerase RNA and SrmB- binding" evidence="7">
    <location>
        <begin position="195"/>
        <end position="255"/>
    </location>
</feature>
<dbReference type="SUPFAM" id="SSF81301">
    <property type="entry name" value="Nucleotidyltransferase"/>
    <property type="match status" value="1"/>
</dbReference>
<dbReference type="PANTHER" id="PTHR13734">
    <property type="entry name" value="TRNA-NUCLEOTIDYLTRANSFERASE"/>
    <property type="match status" value="1"/>
</dbReference>
<dbReference type="CDD" id="cd05398">
    <property type="entry name" value="NT_ClassII-CCAase"/>
    <property type="match status" value="1"/>
</dbReference>
<dbReference type="GO" id="GO:0052927">
    <property type="term" value="F:CC tRNA cytidylyltransferase activity"/>
    <property type="evidence" value="ECO:0007669"/>
    <property type="project" value="TreeGrafter"/>
</dbReference>
<evidence type="ECO:0000256" key="5">
    <source>
        <dbReference type="RuleBase" id="RU003953"/>
    </source>
</evidence>
<dbReference type="Pfam" id="PF12627">
    <property type="entry name" value="PolyA_pol_RNAbd"/>
    <property type="match status" value="1"/>
</dbReference>
<comment type="caution">
    <text evidence="8">The sequence shown here is derived from an EMBL/GenBank/DDBJ whole genome shotgun (WGS) entry which is preliminary data.</text>
</comment>
<dbReference type="InterPro" id="IPR043519">
    <property type="entry name" value="NT_sf"/>
</dbReference>
<dbReference type="GO" id="GO:0000166">
    <property type="term" value="F:nucleotide binding"/>
    <property type="evidence" value="ECO:0007669"/>
    <property type="project" value="UniProtKB-KW"/>
</dbReference>
<keyword evidence="3" id="KW-0547">Nucleotide-binding</keyword>
<protein>
    <submittedName>
        <fullName evidence="8">tRNA nucleotidyltransferase</fullName>
    </submittedName>
</protein>
<dbReference type="SUPFAM" id="SSF81891">
    <property type="entry name" value="Poly A polymerase C-terminal region-like"/>
    <property type="match status" value="1"/>
</dbReference>
<organism evidence="8 9">
    <name type="scientific">Hamiltosporidium tvaerminnensis</name>
    <dbReference type="NCBI Taxonomy" id="1176355"/>
    <lineage>
        <taxon>Eukaryota</taxon>
        <taxon>Fungi</taxon>
        <taxon>Fungi incertae sedis</taxon>
        <taxon>Microsporidia</taxon>
        <taxon>Dubosqiidae</taxon>
        <taxon>Hamiltosporidium</taxon>
    </lineage>
</organism>
<dbReference type="Pfam" id="PF01743">
    <property type="entry name" value="PolyA_pol"/>
    <property type="match status" value="1"/>
</dbReference>
<dbReference type="Gene3D" id="1.10.3090.10">
    <property type="entry name" value="cca-adding enzyme, domain 2"/>
    <property type="match status" value="1"/>
</dbReference>
<name>A0A4Q9L179_9MICR</name>
<dbReference type="EMBL" id="PITJ01000916">
    <property type="protein sequence ID" value="TBU00735.1"/>
    <property type="molecule type" value="Genomic_DNA"/>
</dbReference>